<evidence type="ECO:0000256" key="1">
    <source>
        <dbReference type="SAM" id="Phobius"/>
    </source>
</evidence>
<keyword evidence="1" id="KW-0472">Membrane</keyword>
<feature type="transmembrane region" description="Helical" evidence="1">
    <location>
        <begin position="236"/>
        <end position="254"/>
    </location>
</feature>
<keyword evidence="1" id="KW-1133">Transmembrane helix</keyword>
<feature type="transmembrane region" description="Helical" evidence="1">
    <location>
        <begin position="55"/>
        <end position="85"/>
    </location>
</feature>
<name>A0ABP7DLY9_9SPHN</name>
<keyword evidence="4" id="KW-1185">Reference proteome</keyword>
<feature type="transmembrane region" description="Helical" evidence="1">
    <location>
        <begin position="323"/>
        <end position="347"/>
    </location>
</feature>
<dbReference type="RefSeq" id="WP_344692728.1">
    <property type="nucleotide sequence ID" value="NZ_BAABBF010000003.1"/>
</dbReference>
<organism evidence="3 4">
    <name type="scientific">Sphingomonas cynarae</name>
    <dbReference type="NCBI Taxonomy" id="930197"/>
    <lineage>
        <taxon>Bacteria</taxon>
        <taxon>Pseudomonadati</taxon>
        <taxon>Pseudomonadota</taxon>
        <taxon>Alphaproteobacteria</taxon>
        <taxon>Sphingomonadales</taxon>
        <taxon>Sphingomonadaceae</taxon>
        <taxon>Sphingomonas</taxon>
    </lineage>
</organism>
<feature type="domain" description="Acyltransferase 3" evidence="2">
    <location>
        <begin position="25"/>
        <end position="334"/>
    </location>
</feature>
<comment type="caution">
    <text evidence="3">The sequence shown here is derived from an EMBL/GenBank/DDBJ whole genome shotgun (WGS) entry which is preliminary data.</text>
</comment>
<dbReference type="PANTHER" id="PTHR23028:SF53">
    <property type="entry name" value="ACYL_TRANSF_3 DOMAIN-CONTAINING PROTEIN"/>
    <property type="match status" value="1"/>
</dbReference>
<protein>
    <recommendedName>
        <fullName evidence="2">Acyltransferase 3 domain-containing protein</fullName>
    </recommendedName>
</protein>
<proteinExistence type="predicted"/>
<sequence length="377" mass="42048">MHTDAGTAFVVADPAVQRLSMPHVPALDGLRALAIGIVFVSHSGLGSVVPGGLGVTIFFFLSGFLITSLLRVEFAGAGTISFFGFYMRRVFRIMPPLWLTMMFVAALVATGLMAADPDPIGVAAQALFATNYVEMWYGRLGLPGMPLWSLAVEEHFYFLFPLLFLFLMKTSTARRTAVWCGILCVVVLMLRMVHVFVWNDMYQPYYLTHTRIDSILFGCILALWQNPVLGEKAWKPRPLWVAVALGALFMTVAIRQPQFRETVRYTIQGISLFVLFSAALWARGPVGTVLANPVLKRIGLYSYTIYLVHFAIIHLIAENLTHGSMLLAGIIAILPTWGYAALMYRIVERPLGRWRRRLDLFETAPPLGQTQRSADSI</sequence>
<feature type="transmembrane region" description="Helical" evidence="1">
    <location>
        <begin position="298"/>
        <end position="317"/>
    </location>
</feature>
<dbReference type="InterPro" id="IPR050879">
    <property type="entry name" value="Acyltransferase_3"/>
</dbReference>
<dbReference type="Pfam" id="PF01757">
    <property type="entry name" value="Acyl_transf_3"/>
    <property type="match status" value="1"/>
</dbReference>
<reference evidence="4" key="1">
    <citation type="journal article" date="2019" name="Int. J. Syst. Evol. Microbiol.">
        <title>The Global Catalogue of Microorganisms (GCM) 10K type strain sequencing project: providing services to taxonomists for standard genome sequencing and annotation.</title>
        <authorList>
            <consortium name="The Broad Institute Genomics Platform"/>
            <consortium name="The Broad Institute Genome Sequencing Center for Infectious Disease"/>
            <person name="Wu L."/>
            <person name="Ma J."/>
        </authorList>
    </citation>
    <scope>NUCLEOTIDE SEQUENCE [LARGE SCALE GENOMIC DNA]</scope>
    <source>
        <strain evidence="4">JCM 17498</strain>
    </source>
</reference>
<dbReference type="Proteomes" id="UP001500523">
    <property type="component" value="Unassembled WGS sequence"/>
</dbReference>
<evidence type="ECO:0000313" key="4">
    <source>
        <dbReference type="Proteomes" id="UP001500523"/>
    </source>
</evidence>
<feature type="transmembrane region" description="Helical" evidence="1">
    <location>
        <begin position="204"/>
        <end position="224"/>
    </location>
</feature>
<evidence type="ECO:0000313" key="3">
    <source>
        <dbReference type="EMBL" id="GAA3706251.1"/>
    </source>
</evidence>
<keyword evidence="1" id="KW-0812">Transmembrane</keyword>
<evidence type="ECO:0000259" key="2">
    <source>
        <dbReference type="Pfam" id="PF01757"/>
    </source>
</evidence>
<dbReference type="InterPro" id="IPR002656">
    <property type="entry name" value="Acyl_transf_3_dom"/>
</dbReference>
<feature type="transmembrane region" description="Helical" evidence="1">
    <location>
        <begin position="97"/>
        <end position="115"/>
    </location>
</feature>
<feature type="transmembrane region" description="Helical" evidence="1">
    <location>
        <begin position="145"/>
        <end position="166"/>
    </location>
</feature>
<dbReference type="PANTHER" id="PTHR23028">
    <property type="entry name" value="ACETYLTRANSFERASE"/>
    <property type="match status" value="1"/>
</dbReference>
<gene>
    <name evidence="3" type="ORF">GCM10022268_14750</name>
</gene>
<feature type="transmembrane region" description="Helical" evidence="1">
    <location>
        <begin position="266"/>
        <end position="286"/>
    </location>
</feature>
<accession>A0ABP7DLY9</accession>
<feature type="transmembrane region" description="Helical" evidence="1">
    <location>
        <begin position="178"/>
        <end position="198"/>
    </location>
</feature>
<dbReference type="EMBL" id="BAABBF010000003">
    <property type="protein sequence ID" value="GAA3706251.1"/>
    <property type="molecule type" value="Genomic_DNA"/>
</dbReference>